<dbReference type="Proteomes" id="UP000184512">
    <property type="component" value="Unassembled WGS sequence"/>
</dbReference>
<dbReference type="InterPro" id="IPR025857">
    <property type="entry name" value="MacB_PCD"/>
</dbReference>
<proteinExistence type="inferred from homology"/>
<dbReference type="OrthoDB" id="9780560at2"/>
<organism evidence="10 11">
    <name type="scientific">Tessaracoccus bendigoensis DSM 12906</name>
    <dbReference type="NCBI Taxonomy" id="1123357"/>
    <lineage>
        <taxon>Bacteria</taxon>
        <taxon>Bacillati</taxon>
        <taxon>Actinomycetota</taxon>
        <taxon>Actinomycetes</taxon>
        <taxon>Propionibacteriales</taxon>
        <taxon>Propionibacteriaceae</taxon>
        <taxon>Tessaracoccus</taxon>
    </lineage>
</organism>
<keyword evidence="2" id="KW-1003">Cell membrane</keyword>
<feature type="transmembrane region" description="Helical" evidence="7">
    <location>
        <begin position="322"/>
        <end position="352"/>
    </location>
</feature>
<dbReference type="PANTHER" id="PTHR30572">
    <property type="entry name" value="MEMBRANE COMPONENT OF TRANSPORTER-RELATED"/>
    <property type="match status" value="1"/>
</dbReference>
<evidence type="ECO:0000256" key="4">
    <source>
        <dbReference type="ARBA" id="ARBA00022989"/>
    </source>
</evidence>
<evidence type="ECO:0000259" key="8">
    <source>
        <dbReference type="Pfam" id="PF02687"/>
    </source>
</evidence>
<accession>A0A1M6NER0</accession>
<protein>
    <submittedName>
        <fullName evidence="10">Putative ABC transport system permease protein</fullName>
    </submittedName>
</protein>
<keyword evidence="4 7" id="KW-1133">Transmembrane helix</keyword>
<keyword evidence="3 7" id="KW-0812">Transmembrane</keyword>
<feature type="transmembrane region" description="Helical" evidence="7">
    <location>
        <begin position="364"/>
        <end position="383"/>
    </location>
</feature>
<evidence type="ECO:0000259" key="9">
    <source>
        <dbReference type="Pfam" id="PF12704"/>
    </source>
</evidence>
<name>A0A1M6NER0_9ACTN</name>
<evidence type="ECO:0000256" key="5">
    <source>
        <dbReference type="ARBA" id="ARBA00023136"/>
    </source>
</evidence>
<dbReference type="RefSeq" id="WP_073191312.1">
    <property type="nucleotide sequence ID" value="NZ_FQZG01000113.1"/>
</dbReference>
<feature type="transmembrane region" description="Helical" evidence="7">
    <location>
        <begin position="275"/>
        <end position="302"/>
    </location>
</feature>
<feature type="domain" description="MacB-like periplasmic core" evidence="9">
    <location>
        <begin position="28"/>
        <end position="240"/>
    </location>
</feature>
<keyword evidence="5 7" id="KW-0472">Membrane</keyword>
<feature type="transmembrane region" description="Helical" evidence="7">
    <location>
        <begin position="29"/>
        <end position="49"/>
    </location>
</feature>
<reference evidence="10 11" key="1">
    <citation type="submission" date="2016-11" db="EMBL/GenBank/DDBJ databases">
        <authorList>
            <person name="Jaros S."/>
            <person name="Januszkiewicz K."/>
            <person name="Wedrychowicz H."/>
        </authorList>
    </citation>
    <scope>NUCLEOTIDE SEQUENCE [LARGE SCALE GENOMIC DNA]</scope>
    <source>
        <strain evidence="10 11">DSM 12906</strain>
    </source>
</reference>
<evidence type="ECO:0000313" key="11">
    <source>
        <dbReference type="Proteomes" id="UP000184512"/>
    </source>
</evidence>
<feature type="domain" description="ABC3 transporter permease C-terminal" evidence="8">
    <location>
        <begin position="282"/>
        <end position="394"/>
    </location>
</feature>
<dbReference type="Pfam" id="PF12704">
    <property type="entry name" value="MacB_PCD"/>
    <property type="match status" value="1"/>
</dbReference>
<sequence length="400" mass="41944">MSAPLARLRFNDLLREALAALISRPARSILTCLGTVLGVGTLVAILGLTSTAQSQISARFDALAATTVTIDDRHKTHPIFTPEAAQRVTTQINGVKAAGYYWPISGAPQMRARPTDPPVSRVELLASSPGLFNAIGAELASGTFYNDYHDSQQLPVALIGSIAAQRLDLPDMALRPSILINNRPYVVIGLIDQVEKLPELLNAVLIPPGTASARFEPPKTDGANAARMLISTRPGAAQQVALEAPWAISPQDLTQMAVAAPPDPRTLRESVDADLAGLLLTLAAICLFIGAVGIANTTLVAVMERVPEIGLRRSLGASRAHIFAQIVTESSLLGALGGLIGTTLGILAILAVSITQGWTPVLDPALALAAPVIGLLVGTIAGIQPSRQASRIQPTEALRR</sequence>
<dbReference type="GO" id="GO:0022857">
    <property type="term" value="F:transmembrane transporter activity"/>
    <property type="evidence" value="ECO:0007669"/>
    <property type="project" value="TreeGrafter"/>
</dbReference>
<dbReference type="PANTHER" id="PTHR30572:SF4">
    <property type="entry name" value="ABC TRANSPORTER PERMEASE YTRF"/>
    <property type="match status" value="1"/>
</dbReference>
<evidence type="ECO:0000256" key="3">
    <source>
        <dbReference type="ARBA" id="ARBA00022692"/>
    </source>
</evidence>
<dbReference type="InterPro" id="IPR050250">
    <property type="entry name" value="Macrolide_Exporter_MacB"/>
</dbReference>
<evidence type="ECO:0000256" key="2">
    <source>
        <dbReference type="ARBA" id="ARBA00022475"/>
    </source>
</evidence>
<comment type="similarity">
    <text evidence="6">Belongs to the ABC-4 integral membrane protein family.</text>
</comment>
<evidence type="ECO:0000256" key="6">
    <source>
        <dbReference type="ARBA" id="ARBA00038076"/>
    </source>
</evidence>
<evidence type="ECO:0000313" key="10">
    <source>
        <dbReference type="EMBL" id="SHJ94104.1"/>
    </source>
</evidence>
<dbReference type="STRING" id="1123357.SAMN02745244_03619"/>
<comment type="subcellular location">
    <subcellularLocation>
        <location evidence="1">Cell membrane</location>
        <topology evidence="1">Multi-pass membrane protein</topology>
    </subcellularLocation>
</comment>
<dbReference type="Pfam" id="PF02687">
    <property type="entry name" value="FtsX"/>
    <property type="match status" value="1"/>
</dbReference>
<gene>
    <name evidence="10" type="ORF">SAMN02745244_03619</name>
</gene>
<evidence type="ECO:0000256" key="7">
    <source>
        <dbReference type="SAM" id="Phobius"/>
    </source>
</evidence>
<keyword evidence="11" id="KW-1185">Reference proteome</keyword>
<evidence type="ECO:0000256" key="1">
    <source>
        <dbReference type="ARBA" id="ARBA00004651"/>
    </source>
</evidence>
<dbReference type="EMBL" id="FQZG01000113">
    <property type="protein sequence ID" value="SHJ94104.1"/>
    <property type="molecule type" value="Genomic_DNA"/>
</dbReference>
<dbReference type="AlphaFoldDB" id="A0A1M6NER0"/>
<dbReference type="InterPro" id="IPR003838">
    <property type="entry name" value="ABC3_permease_C"/>
</dbReference>
<dbReference type="GO" id="GO:0005886">
    <property type="term" value="C:plasma membrane"/>
    <property type="evidence" value="ECO:0007669"/>
    <property type="project" value="UniProtKB-SubCell"/>
</dbReference>